<evidence type="ECO:0000313" key="2">
    <source>
        <dbReference type="EMBL" id="CAB4271136.1"/>
    </source>
</evidence>
<keyword evidence="1" id="KW-0812">Transmembrane</keyword>
<gene>
    <name evidence="2" type="ORF">CURHAP_LOCUS17478</name>
</gene>
<evidence type="ECO:0000313" key="3">
    <source>
        <dbReference type="Proteomes" id="UP000507222"/>
    </source>
</evidence>
<dbReference type="AlphaFoldDB" id="A0A6J5U4D6"/>
<keyword evidence="1" id="KW-1133">Transmembrane helix</keyword>
<dbReference type="Proteomes" id="UP000507222">
    <property type="component" value="Unassembled WGS sequence"/>
</dbReference>
<keyword evidence="1" id="KW-0472">Membrane</keyword>
<reference evidence="2 3" key="1">
    <citation type="submission" date="2020-05" db="EMBL/GenBank/DDBJ databases">
        <authorList>
            <person name="Campoy J."/>
            <person name="Schneeberger K."/>
            <person name="Spophaly S."/>
        </authorList>
    </citation>
    <scope>NUCLEOTIDE SEQUENCE [LARGE SCALE GENOMIC DNA]</scope>
    <source>
        <strain evidence="2">PruArmRojPasFocal</strain>
    </source>
</reference>
<sequence length="68" mass="7636">MLGVLIRHGTYHSSLAYTGEQRWPGQQVAVRGRRQGGEWQLMRWIVVGVGVWSCIGGNMAAHGGWGWW</sequence>
<feature type="transmembrane region" description="Helical" evidence="1">
    <location>
        <begin position="41"/>
        <end position="61"/>
    </location>
</feature>
<organism evidence="2 3">
    <name type="scientific">Prunus armeniaca</name>
    <name type="common">Apricot</name>
    <name type="synonym">Armeniaca vulgaris</name>
    <dbReference type="NCBI Taxonomy" id="36596"/>
    <lineage>
        <taxon>Eukaryota</taxon>
        <taxon>Viridiplantae</taxon>
        <taxon>Streptophyta</taxon>
        <taxon>Embryophyta</taxon>
        <taxon>Tracheophyta</taxon>
        <taxon>Spermatophyta</taxon>
        <taxon>Magnoliopsida</taxon>
        <taxon>eudicotyledons</taxon>
        <taxon>Gunneridae</taxon>
        <taxon>Pentapetalae</taxon>
        <taxon>rosids</taxon>
        <taxon>fabids</taxon>
        <taxon>Rosales</taxon>
        <taxon>Rosaceae</taxon>
        <taxon>Amygdaloideae</taxon>
        <taxon>Amygdaleae</taxon>
        <taxon>Prunus</taxon>
    </lineage>
</organism>
<accession>A0A6J5U4D6</accession>
<evidence type="ECO:0000256" key="1">
    <source>
        <dbReference type="SAM" id="Phobius"/>
    </source>
</evidence>
<proteinExistence type="predicted"/>
<name>A0A6J5U4D6_PRUAR</name>
<protein>
    <submittedName>
        <fullName evidence="2">Uncharacterized protein</fullName>
    </submittedName>
</protein>
<dbReference type="EMBL" id="CAEKDK010000002">
    <property type="protein sequence ID" value="CAB4271136.1"/>
    <property type="molecule type" value="Genomic_DNA"/>
</dbReference>